<organism evidence="1 2">
    <name type="scientific">Prevotella disiens FB035-09AN</name>
    <dbReference type="NCBI Taxonomy" id="866771"/>
    <lineage>
        <taxon>Bacteria</taxon>
        <taxon>Pseudomonadati</taxon>
        <taxon>Bacteroidota</taxon>
        <taxon>Bacteroidia</taxon>
        <taxon>Bacteroidales</taxon>
        <taxon>Prevotellaceae</taxon>
        <taxon>Prevotella</taxon>
    </lineage>
</organism>
<name>E1KR21_9BACT</name>
<dbReference type="Proteomes" id="UP000003610">
    <property type="component" value="Unassembled WGS sequence"/>
</dbReference>
<protein>
    <submittedName>
        <fullName evidence="1">Uncharacterized protein</fullName>
    </submittedName>
</protein>
<proteinExistence type="predicted"/>
<gene>
    <name evidence="1" type="ORF">HMPREF9296_2215</name>
</gene>
<dbReference type="AlphaFoldDB" id="E1KR21"/>
<comment type="caution">
    <text evidence="1">The sequence shown here is derived from an EMBL/GenBank/DDBJ whole genome shotgun (WGS) entry which is preliminary data.</text>
</comment>
<sequence>MGVLRVQKLLAYDNYSAFIGFKIIRNKQRLGHSAYLM</sequence>
<evidence type="ECO:0000313" key="1">
    <source>
        <dbReference type="EMBL" id="EFL45966.1"/>
    </source>
</evidence>
<reference evidence="1 2" key="1">
    <citation type="submission" date="2010-08" db="EMBL/GenBank/DDBJ databases">
        <authorList>
            <person name="Durkin A.S."/>
            <person name="Madupu R."/>
            <person name="Torralba M."/>
            <person name="Gillis M."/>
            <person name="Methe B."/>
            <person name="Sutton G."/>
            <person name="Nelson K.E."/>
        </authorList>
    </citation>
    <scope>NUCLEOTIDE SEQUENCE [LARGE SCALE GENOMIC DNA]</scope>
    <source>
        <strain evidence="1 2">FB035-09AN</strain>
    </source>
</reference>
<dbReference type="EMBL" id="AEDO01000037">
    <property type="protein sequence ID" value="EFL45966.1"/>
    <property type="molecule type" value="Genomic_DNA"/>
</dbReference>
<evidence type="ECO:0000313" key="2">
    <source>
        <dbReference type="Proteomes" id="UP000003610"/>
    </source>
</evidence>
<accession>E1KR21</accession>